<protein>
    <submittedName>
        <fullName evidence="2">Uncharacterized protein</fullName>
    </submittedName>
</protein>
<reference evidence="2 3" key="1">
    <citation type="submission" date="2021-04" db="EMBL/GenBank/DDBJ databases">
        <authorList>
            <person name="De Guttry C."/>
            <person name="Zahm M."/>
            <person name="Klopp C."/>
            <person name="Cabau C."/>
            <person name="Louis A."/>
            <person name="Berthelot C."/>
            <person name="Parey E."/>
            <person name="Roest Crollius H."/>
            <person name="Montfort J."/>
            <person name="Robinson-Rechavi M."/>
            <person name="Bucao C."/>
            <person name="Bouchez O."/>
            <person name="Gislard M."/>
            <person name="Lluch J."/>
            <person name="Milhes M."/>
            <person name="Lampietro C."/>
            <person name="Lopez Roques C."/>
            <person name="Donnadieu C."/>
            <person name="Braasch I."/>
            <person name="Desvignes T."/>
            <person name="Postlethwait J."/>
            <person name="Bobe J."/>
            <person name="Wedekind C."/>
            <person name="Guiguen Y."/>
        </authorList>
    </citation>
    <scope>NUCLEOTIDE SEQUENCE [LARGE SCALE GENOMIC DNA]</scope>
    <source>
        <strain evidence="2">Cs_M1</strain>
        <tissue evidence="2">Blood</tissue>
    </source>
</reference>
<name>A0AAN8QUB0_9TELE</name>
<feature type="non-terminal residue" evidence="2">
    <location>
        <position position="63"/>
    </location>
</feature>
<sequence>MSLWCFQMGGGRYGLEKGEKGEPAVIEPGMLIEGPQGAPGQAGLPGSPGLQGAPGPHGDHGDR</sequence>
<dbReference type="AlphaFoldDB" id="A0AAN8QUB0"/>
<comment type="caution">
    <text evidence="2">The sequence shown here is derived from an EMBL/GenBank/DDBJ whole genome shotgun (WGS) entry which is preliminary data.</text>
</comment>
<keyword evidence="3" id="KW-1185">Reference proteome</keyword>
<proteinExistence type="predicted"/>
<evidence type="ECO:0000256" key="1">
    <source>
        <dbReference type="SAM" id="MobiDB-lite"/>
    </source>
</evidence>
<evidence type="ECO:0000313" key="2">
    <source>
        <dbReference type="EMBL" id="KAK6302182.1"/>
    </source>
</evidence>
<gene>
    <name evidence="2" type="ORF">J4Q44_G00265370</name>
</gene>
<feature type="region of interest" description="Disordered" evidence="1">
    <location>
        <begin position="30"/>
        <end position="63"/>
    </location>
</feature>
<accession>A0AAN8QUB0</accession>
<dbReference type="Proteomes" id="UP001356427">
    <property type="component" value="Unassembled WGS sequence"/>
</dbReference>
<dbReference type="EMBL" id="JAGTTL010000025">
    <property type="protein sequence ID" value="KAK6302182.1"/>
    <property type="molecule type" value="Genomic_DNA"/>
</dbReference>
<evidence type="ECO:0000313" key="3">
    <source>
        <dbReference type="Proteomes" id="UP001356427"/>
    </source>
</evidence>
<organism evidence="2 3">
    <name type="scientific">Coregonus suidteri</name>
    <dbReference type="NCBI Taxonomy" id="861788"/>
    <lineage>
        <taxon>Eukaryota</taxon>
        <taxon>Metazoa</taxon>
        <taxon>Chordata</taxon>
        <taxon>Craniata</taxon>
        <taxon>Vertebrata</taxon>
        <taxon>Euteleostomi</taxon>
        <taxon>Actinopterygii</taxon>
        <taxon>Neopterygii</taxon>
        <taxon>Teleostei</taxon>
        <taxon>Protacanthopterygii</taxon>
        <taxon>Salmoniformes</taxon>
        <taxon>Salmonidae</taxon>
        <taxon>Coregoninae</taxon>
        <taxon>Coregonus</taxon>
    </lineage>
</organism>
<feature type="compositionally biased region" description="Low complexity" evidence="1">
    <location>
        <begin position="34"/>
        <end position="56"/>
    </location>
</feature>